<dbReference type="AlphaFoldDB" id="A0A7E4W496"/>
<reference evidence="2" key="2">
    <citation type="submission" date="2020-10" db="UniProtKB">
        <authorList>
            <consortium name="WormBaseParasite"/>
        </authorList>
    </citation>
    <scope>IDENTIFICATION</scope>
</reference>
<reference evidence="1" key="1">
    <citation type="journal article" date="2013" name="Genetics">
        <title>The draft genome and transcriptome of Panagrellus redivivus are shaped by the harsh demands of a free-living lifestyle.</title>
        <authorList>
            <person name="Srinivasan J."/>
            <person name="Dillman A.R."/>
            <person name="Macchietto M.G."/>
            <person name="Heikkinen L."/>
            <person name="Lakso M."/>
            <person name="Fracchia K.M."/>
            <person name="Antoshechkin I."/>
            <person name="Mortazavi A."/>
            <person name="Wong G."/>
            <person name="Sternberg P.W."/>
        </authorList>
    </citation>
    <scope>NUCLEOTIDE SEQUENCE [LARGE SCALE GENOMIC DNA]</scope>
    <source>
        <strain evidence="1">MT8872</strain>
    </source>
</reference>
<evidence type="ECO:0000313" key="2">
    <source>
        <dbReference type="WBParaSite" id="Pan_g6342.t1"/>
    </source>
</evidence>
<proteinExistence type="predicted"/>
<evidence type="ECO:0000313" key="1">
    <source>
        <dbReference type="Proteomes" id="UP000492821"/>
    </source>
</evidence>
<name>A0A7E4W496_PANRE</name>
<organism evidence="1 2">
    <name type="scientific">Panagrellus redivivus</name>
    <name type="common">Microworm</name>
    <dbReference type="NCBI Taxonomy" id="6233"/>
    <lineage>
        <taxon>Eukaryota</taxon>
        <taxon>Metazoa</taxon>
        <taxon>Ecdysozoa</taxon>
        <taxon>Nematoda</taxon>
        <taxon>Chromadorea</taxon>
        <taxon>Rhabditida</taxon>
        <taxon>Tylenchina</taxon>
        <taxon>Panagrolaimomorpha</taxon>
        <taxon>Panagrolaimoidea</taxon>
        <taxon>Panagrolaimidae</taxon>
        <taxon>Panagrellus</taxon>
    </lineage>
</organism>
<keyword evidence="1" id="KW-1185">Reference proteome</keyword>
<accession>A0A7E4W496</accession>
<sequence>MKVLPLLLMNDRNPPPRLNPTSVLASGAQLVLLSAAIGDIILTITGTAPSPSFTSQHGHQCRLFRRHTPIRWHSAAMNSDFTTQGRC</sequence>
<dbReference type="Proteomes" id="UP000492821">
    <property type="component" value="Unassembled WGS sequence"/>
</dbReference>
<protein>
    <submittedName>
        <fullName evidence="2">G-protein coupled receptors family 1 profile domain-containing protein</fullName>
    </submittedName>
</protein>
<dbReference type="WBParaSite" id="Pan_g6342.t1">
    <property type="protein sequence ID" value="Pan_g6342.t1"/>
    <property type="gene ID" value="Pan_g6342"/>
</dbReference>